<evidence type="ECO:0000313" key="4">
    <source>
        <dbReference type="Proteomes" id="UP000281553"/>
    </source>
</evidence>
<feature type="coiled-coil region" evidence="1">
    <location>
        <begin position="62"/>
        <end position="89"/>
    </location>
</feature>
<dbReference type="InterPro" id="IPR054323">
    <property type="entry name" value="SPMIP1_C"/>
</dbReference>
<dbReference type="OrthoDB" id="410807at2759"/>
<name>A0A3P7LUI3_DIBLA</name>
<protein>
    <recommendedName>
        <fullName evidence="2">Sperm microtubule inner protein 1 C-terminal domain-containing protein</fullName>
    </recommendedName>
</protein>
<dbReference type="Pfam" id="PF22589">
    <property type="entry name" value="SPMIP1"/>
    <property type="match status" value="1"/>
</dbReference>
<evidence type="ECO:0000256" key="1">
    <source>
        <dbReference type="SAM" id="Coils"/>
    </source>
</evidence>
<keyword evidence="1" id="KW-0175">Coiled coil</keyword>
<gene>
    <name evidence="3" type="ORF">DILT_LOCUS12731</name>
</gene>
<dbReference type="PANTHER" id="PTHR35826">
    <property type="entry name" value="PROTEIN ATP6V1FNB-LIKE"/>
    <property type="match status" value="1"/>
</dbReference>
<keyword evidence="4" id="KW-1185">Reference proteome</keyword>
<accession>A0A3P7LUI3</accession>
<sequence>MTEKPPDEGVQRTEFLKDAIRKVDNSQLDFFVKHKEQIMSTEVQGTASTLFRKRLQKLGVWCEKLAKEVEERQKRIEAERLAREEAMRQREEIDFELDMRPASPKTKSALYNGVSHDFEGRHHYLKLRNKLSPEVKYPVKETTAWDLGWRLSDTIKPEDIKSSPFNRISIVENSFFTNSGIPFETEYRPTPRVWYK</sequence>
<dbReference type="EMBL" id="UYRU01067514">
    <property type="protein sequence ID" value="VDN16900.1"/>
    <property type="molecule type" value="Genomic_DNA"/>
</dbReference>
<reference evidence="3 4" key="1">
    <citation type="submission" date="2018-11" db="EMBL/GenBank/DDBJ databases">
        <authorList>
            <consortium name="Pathogen Informatics"/>
        </authorList>
    </citation>
    <scope>NUCLEOTIDE SEQUENCE [LARGE SCALE GENOMIC DNA]</scope>
</reference>
<evidence type="ECO:0000259" key="2">
    <source>
        <dbReference type="Pfam" id="PF22589"/>
    </source>
</evidence>
<feature type="domain" description="Sperm microtubule inner protein 1 C-terminal" evidence="2">
    <location>
        <begin position="64"/>
        <end position="183"/>
    </location>
</feature>
<organism evidence="3 4">
    <name type="scientific">Dibothriocephalus latus</name>
    <name type="common">Fish tapeworm</name>
    <name type="synonym">Diphyllobothrium latum</name>
    <dbReference type="NCBI Taxonomy" id="60516"/>
    <lineage>
        <taxon>Eukaryota</taxon>
        <taxon>Metazoa</taxon>
        <taxon>Spiralia</taxon>
        <taxon>Lophotrochozoa</taxon>
        <taxon>Platyhelminthes</taxon>
        <taxon>Cestoda</taxon>
        <taxon>Eucestoda</taxon>
        <taxon>Diphyllobothriidea</taxon>
        <taxon>Diphyllobothriidae</taxon>
        <taxon>Dibothriocephalus</taxon>
    </lineage>
</organism>
<dbReference type="Proteomes" id="UP000281553">
    <property type="component" value="Unassembled WGS sequence"/>
</dbReference>
<evidence type="ECO:0000313" key="3">
    <source>
        <dbReference type="EMBL" id="VDN16900.1"/>
    </source>
</evidence>
<dbReference type="PANTHER" id="PTHR35826:SF1">
    <property type="entry name" value="PROTEIN ATP6V1FNB-LIKE"/>
    <property type="match status" value="1"/>
</dbReference>
<proteinExistence type="predicted"/>
<dbReference type="AlphaFoldDB" id="A0A3P7LUI3"/>